<protein>
    <submittedName>
        <fullName evidence="2">RGS domain-containing protein</fullName>
    </submittedName>
</protein>
<evidence type="ECO:0000313" key="2">
    <source>
        <dbReference type="WBParaSite" id="SVE_1547500.1"/>
    </source>
</evidence>
<organism evidence="1 2">
    <name type="scientific">Strongyloides venezuelensis</name>
    <name type="common">Threadworm</name>
    <dbReference type="NCBI Taxonomy" id="75913"/>
    <lineage>
        <taxon>Eukaryota</taxon>
        <taxon>Metazoa</taxon>
        <taxon>Ecdysozoa</taxon>
        <taxon>Nematoda</taxon>
        <taxon>Chromadorea</taxon>
        <taxon>Rhabditida</taxon>
        <taxon>Tylenchina</taxon>
        <taxon>Panagrolaimomorpha</taxon>
        <taxon>Strongyloidoidea</taxon>
        <taxon>Strongyloididae</taxon>
        <taxon>Strongyloides</taxon>
    </lineage>
</organism>
<dbReference type="Proteomes" id="UP000035680">
    <property type="component" value="Unassembled WGS sequence"/>
</dbReference>
<accession>A0A0K0FTH1</accession>
<evidence type="ECO:0000313" key="1">
    <source>
        <dbReference type="Proteomes" id="UP000035680"/>
    </source>
</evidence>
<dbReference type="WBParaSite" id="SVE_1547500.1">
    <property type="protein sequence ID" value="SVE_1547500.1"/>
    <property type="gene ID" value="SVE_1547500"/>
</dbReference>
<proteinExistence type="predicted"/>
<name>A0A0K0FTH1_STRVS</name>
<reference evidence="1" key="1">
    <citation type="submission" date="2014-07" db="EMBL/GenBank/DDBJ databases">
        <authorList>
            <person name="Martin A.A"/>
            <person name="De Silva N."/>
        </authorList>
    </citation>
    <scope>NUCLEOTIDE SEQUENCE</scope>
</reference>
<reference evidence="2" key="2">
    <citation type="submission" date="2015-08" db="UniProtKB">
        <authorList>
            <consortium name="WormBaseParasite"/>
        </authorList>
    </citation>
    <scope>IDENTIFICATION</scope>
</reference>
<keyword evidence="1" id="KW-1185">Reference proteome</keyword>
<sequence>MDIENILVTTMISNGRLKARLETAQDDNAILTQAISDLQCSTAINSFFNTAKEKQLYKFLVEIYRDEVQKSLKSDESMLEYSYSS</sequence>
<dbReference type="AlphaFoldDB" id="A0A0K0FTH1"/>